<dbReference type="Pfam" id="PF14196">
    <property type="entry name" value="ATC_hydrolase"/>
    <property type="match status" value="1"/>
</dbReference>
<comment type="caution">
    <text evidence="1">The sequence shown here is derived from an EMBL/GenBank/DDBJ whole genome shotgun (WGS) entry which is preliminary data.</text>
</comment>
<organism evidence="1 2">
    <name type="scientific">candidate division KSB3 bacterium</name>
    <dbReference type="NCBI Taxonomy" id="2044937"/>
    <lineage>
        <taxon>Bacteria</taxon>
        <taxon>candidate division KSB3</taxon>
    </lineage>
</organism>
<evidence type="ECO:0000313" key="1">
    <source>
        <dbReference type="EMBL" id="MBD3327313.1"/>
    </source>
</evidence>
<reference evidence="1" key="1">
    <citation type="submission" date="2019-11" db="EMBL/GenBank/DDBJ databases">
        <title>Microbial mats filling the niche in hypersaline microbial mats.</title>
        <authorList>
            <person name="Wong H.L."/>
            <person name="Macleod F.I."/>
            <person name="White R.A. III"/>
            <person name="Burns B.P."/>
        </authorList>
    </citation>
    <scope>NUCLEOTIDE SEQUENCE</scope>
    <source>
        <strain evidence="1">Rbin_158</strain>
    </source>
</reference>
<dbReference type="EMBL" id="WJJP01000721">
    <property type="protein sequence ID" value="MBD3327313.1"/>
    <property type="molecule type" value="Genomic_DNA"/>
</dbReference>
<evidence type="ECO:0000313" key="2">
    <source>
        <dbReference type="Proteomes" id="UP000649604"/>
    </source>
</evidence>
<dbReference type="Proteomes" id="UP000649604">
    <property type="component" value="Unassembled WGS sequence"/>
</dbReference>
<accession>A0A9D5Q8B9</accession>
<dbReference type="InterPro" id="IPR026002">
    <property type="entry name" value="ATC_hydrolase-like"/>
</dbReference>
<evidence type="ECO:0008006" key="3">
    <source>
        <dbReference type="Google" id="ProtNLM"/>
    </source>
</evidence>
<gene>
    <name evidence="1" type="ORF">GF339_22195</name>
</gene>
<dbReference type="AlphaFoldDB" id="A0A9D5Q8B9"/>
<name>A0A9D5Q8B9_9BACT</name>
<proteinExistence type="predicted"/>
<sequence length="150" mass="16967">MLARREIEARIAVPLIEAFAEEVGHEKALDIVTAVIQTLAQQSGKQLADALGGNSIADFAEGIKYWQRDDALTIELVEHTDTALAFNVVKCRYADMYRELGYQDFGYLLSCNRDMAMVAGFNPNMSLTRTQTIMEGHRFCDFRYQLHQQA</sequence>
<protein>
    <recommendedName>
        <fullName evidence="3">2-amino-thiazoline-4-carboxylic acid hydrolase</fullName>
    </recommendedName>
</protein>